<dbReference type="InterPro" id="IPR000537">
    <property type="entry name" value="UbiA_prenyltransferase"/>
</dbReference>
<feature type="transmembrane region" description="Helical" evidence="8">
    <location>
        <begin position="115"/>
        <end position="134"/>
    </location>
</feature>
<dbReference type="Gene3D" id="1.10.357.140">
    <property type="entry name" value="UbiA prenyltransferase"/>
    <property type="match status" value="1"/>
</dbReference>
<comment type="subcellular location">
    <subcellularLocation>
        <location evidence="1">Membrane</location>
        <topology evidence="1">Multi-pass membrane protein</topology>
    </subcellularLocation>
</comment>
<dbReference type="InterPro" id="IPR044878">
    <property type="entry name" value="UbiA_sf"/>
</dbReference>
<proteinExistence type="predicted"/>
<dbReference type="Pfam" id="PF01040">
    <property type="entry name" value="UbiA"/>
    <property type="match status" value="1"/>
</dbReference>
<keyword evidence="6 8" id="KW-1133">Transmembrane helix</keyword>
<evidence type="ECO:0000256" key="4">
    <source>
        <dbReference type="ARBA" id="ARBA00022679"/>
    </source>
</evidence>
<evidence type="ECO:0000256" key="1">
    <source>
        <dbReference type="ARBA" id="ARBA00004141"/>
    </source>
</evidence>
<name>A0A919XS84_9BACL</name>
<feature type="transmembrane region" description="Helical" evidence="8">
    <location>
        <begin position="39"/>
        <end position="62"/>
    </location>
</feature>
<feature type="transmembrane region" description="Helical" evidence="8">
    <location>
        <begin position="91"/>
        <end position="109"/>
    </location>
</feature>
<dbReference type="EMBL" id="BORR01000001">
    <property type="protein sequence ID" value="GIO35373.1"/>
    <property type="molecule type" value="Genomic_DNA"/>
</dbReference>
<dbReference type="PANTHER" id="PTHR13929">
    <property type="entry name" value="1,4-DIHYDROXY-2-NAPHTHOATE OCTAPRENYLTRANSFERASE"/>
    <property type="match status" value="1"/>
</dbReference>
<dbReference type="GO" id="GO:0016020">
    <property type="term" value="C:membrane"/>
    <property type="evidence" value="ECO:0007669"/>
    <property type="project" value="UniProtKB-SubCell"/>
</dbReference>
<evidence type="ECO:0000256" key="3">
    <source>
        <dbReference type="ARBA" id="ARBA00022428"/>
    </source>
</evidence>
<dbReference type="GO" id="GO:0042371">
    <property type="term" value="P:vitamin K biosynthetic process"/>
    <property type="evidence" value="ECO:0007669"/>
    <property type="project" value="TreeGrafter"/>
</dbReference>
<evidence type="ECO:0000256" key="5">
    <source>
        <dbReference type="ARBA" id="ARBA00022692"/>
    </source>
</evidence>
<comment type="caution">
    <text evidence="9">The sequence shown here is derived from an EMBL/GenBank/DDBJ whole genome shotgun (WGS) entry which is preliminary data.</text>
</comment>
<evidence type="ECO:0000256" key="7">
    <source>
        <dbReference type="ARBA" id="ARBA00023136"/>
    </source>
</evidence>
<dbReference type="Proteomes" id="UP000681162">
    <property type="component" value="Unassembled WGS sequence"/>
</dbReference>
<evidence type="ECO:0000256" key="2">
    <source>
        <dbReference type="ARBA" id="ARBA00004863"/>
    </source>
</evidence>
<dbReference type="PIRSF" id="PIRSF005355">
    <property type="entry name" value="UBIAD1"/>
    <property type="match status" value="1"/>
</dbReference>
<feature type="transmembrane region" description="Helical" evidence="8">
    <location>
        <begin position="12"/>
        <end position="33"/>
    </location>
</feature>
<dbReference type="InterPro" id="IPR026046">
    <property type="entry name" value="UBIAD1"/>
</dbReference>
<dbReference type="CDD" id="cd13962">
    <property type="entry name" value="PT_UbiA_UBIAD1"/>
    <property type="match status" value="1"/>
</dbReference>
<dbReference type="RefSeq" id="WP_212937806.1">
    <property type="nucleotide sequence ID" value="NZ_BORR01000001.1"/>
</dbReference>
<dbReference type="NCBIfam" id="NF004752">
    <property type="entry name" value="PRK06080.1-4"/>
    <property type="match status" value="1"/>
</dbReference>
<sequence>MFIVKYLKLVEIQTKVASVIPFILGTLYAVFRFGDFELLHFALMLISLLSFDMATTAINNYYDYMKAKRKHGYGYEVHNAIVQYHMNPKGVAAIIVVLLGLAIGAGLWLFMETGWLLLLLGGLSFAVGILYSFGPLAISRMPLGEIFSGLFMGFVIPFVSVYIHAQDKLASLDLDLQHLTVTLHVDLLETLLILLISIPAIFGIANIMLANNICDIEDDIENRRYTLPVYIGRPRAIRLFGWLYYVSYIDLIVLIMLKVPLLLVILVLATLIPVRKNIIKFADHPVKQFTFKLAVQNFVLISTGRIVILALALLFML</sequence>
<feature type="transmembrane region" description="Helical" evidence="8">
    <location>
        <begin position="251"/>
        <end position="272"/>
    </location>
</feature>
<accession>A0A919XS84</accession>
<keyword evidence="10" id="KW-1185">Reference proteome</keyword>
<feature type="transmembrane region" description="Helical" evidence="8">
    <location>
        <begin position="293"/>
        <end position="316"/>
    </location>
</feature>
<keyword evidence="3" id="KW-0474">Menaquinone biosynthesis</keyword>
<evidence type="ECO:0000313" key="9">
    <source>
        <dbReference type="EMBL" id="GIO35373.1"/>
    </source>
</evidence>
<dbReference type="AlphaFoldDB" id="A0A919XS84"/>
<evidence type="ECO:0000313" key="10">
    <source>
        <dbReference type="Proteomes" id="UP000681162"/>
    </source>
</evidence>
<evidence type="ECO:0000256" key="6">
    <source>
        <dbReference type="ARBA" id="ARBA00022989"/>
    </source>
</evidence>
<dbReference type="GO" id="GO:0004659">
    <property type="term" value="F:prenyltransferase activity"/>
    <property type="evidence" value="ECO:0007669"/>
    <property type="project" value="InterPro"/>
</dbReference>
<keyword evidence="4" id="KW-0808">Transferase</keyword>
<keyword evidence="7 8" id="KW-0472">Membrane</keyword>
<protein>
    <submittedName>
        <fullName evidence="9">1,4-dihydroxy-2-naphthoate octaprenyltransferase</fullName>
    </submittedName>
</protein>
<keyword evidence="5 8" id="KW-0812">Transmembrane</keyword>
<dbReference type="PANTHER" id="PTHR13929:SF0">
    <property type="entry name" value="UBIA PRENYLTRANSFERASE DOMAIN-CONTAINING PROTEIN 1"/>
    <property type="match status" value="1"/>
</dbReference>
<organism evidence="9 10">
    <name type="scientific">Paenibacillus antibioticophila</name>
    <dbReference type="NCBI Taxonomy" id="1274374"/>
    <lineage>
        <taxon>Bacteria</taxon>
        <taxon>Bacillati</taxon>
        <taxon>Bacillota</taxon>
        <taxon>Bacilli</taxon>
        <taxon>Bacillales</taxon>
        <taxon>Paenibacillaceae</taxon>
        <taxon>Paenibacillus</taxon>
    </lineage>
</organism>
<gene>
    <name evidence="9" type="ORF">J41TS12_02340</name>
</gene>
<evidence type="ECO:0000256" key="8">
    <source>
        <dbReference type="SAM" id="Phobius"/>
    </source>
</evidence>
<feature type="transmembrane region" description="Helical" evidence="8">
    <location>
        <begin position="146"/>
        <end position="165"/>
    </location>
</feature>
<comment type="pathway">
    <text evidence="2">Quinol/quinone metabolism; menaquinone biosynthesis.</text>
</comment>
<reference evidence="9 10" key="1">
    <citation type="submission" date="2021-03" db="EMBL/GenBank/DDBJ databases">
        <title>Antimicrobial resistance genes in bacteria isolated from Japanese honey, and their potential for conferring macrolide and lincosamide resistance in the American foulbrood pathogen Paenibacillus larvae.</title>
        <authorList>
            <person name="Okamoto M."/>
            <person name="Kumagai M."/>
            <person name="Kanamori H."/>
            <person name="Takamatsu D."/>
        </authorList>
    </citation>
    <scope>NUCLEOTIDE SEQUENCE [LARGE SCALE GENOMIC DNA]</scope>
    <source>
        <strain evidence="9 10">J41TS12</strain>
    </source>
</reference>
<dbReference type="GO" id="GO:0009234">
    <property type="term" value="P:menaquinone biosynthetic process"/>
    <property type="evidence" value="ECO:0007669"/>
    <property type="project" value="UniProtKB-KW"/>
</dbReference>
<feature type="transmembrane region" description="Helical" evidence="8">
    <location>
        <begin position="191"/>
        <end position="213"/>
    </location>
</feature>